<evidence type="ECO:0000313" key="1">
    <source>
        <dbReference type="EMBL" id="KAG2100425.1"/>
    </source>
</evidence>
<dbReference type="AlphaFoldDB" id="A0A9P7F1E3"/>
<dbReference type="GeneID" id="64692834"/>
<organism evidence="1 2">
    <name type="scientific">Suillus discolor</name>
    <dbReference type="NCBI Taxonomy" id="1912936"/>
    <lineage>
        <taxon>Eukaryota</taxon>
        <taxon>Fungi</taxon>
        <taxon>Dikarya</taxon>
        <taxon>Basidiomycota</taxon>
        <taxon>Agaricomycotina</taxon>
        <taxon>Agaricomycetes</taxon>
        <taxon>Agaricomycetidae</taxon>
        <taxon>Boletales</taxon>
        <taxon>Suillineae</taxon>
        <taxon>Suillaceae</taxon>
        <taxon>Suillus</taxon>
    </lineage>
</organism>
<accession>A0A9P7F1E3</accession>
<reference evidence="1" key="1">
    <citation type="journal article" date="2020" name="New Phytol.">
        <title>Comparative genomics reveals dynamic genome evolution in host specialist ectomycorrhizal fungi.</title>
        <authorList>
            <person name="Lofgren L.A."/>
            <person name="Nguyen N.H."/>
            <person name="Vilgalys R."/>
            <person name="Ruytinx J."/>
            <person name="Liao H.L."/>
            <person name="Branco S."/>
            <person name="Kuo A."/>
            <person name="LaButti K."/>
            <person name="Lipzen A."/>
            <person name="Andreopoulos W."/>
            <person name="Pangilinan J."/>
            <person name="Riley R."/>
            <person name="Hundley H."/>
            <person name="Na H."/>
            <person name="Barry K."/>
            <person name="Grigoriev I.V."/>
            <person name="Stajich J.E."/>
            <person name="Kennedy P.G."/>
        </authorList>
    </citation>
    <scope>NUCLEOTIDE SEQUENCE</scope>
    <source>
        <strain evidence="1">FC423</strain>
    </source>
</reference>
<evidence type="ECO:0000313" key="2">
    <source>
        <dbReference type="Proteomes" id="UP000823399"/>
    </source>
</evidence>
<dbReference type="OrthoDB" id="3253416at2759"/>
<dbReference type="EMBL" id="JABBWM010000054">
    <property type="protein sequence ID" value="KAG2100425.1"/>
    <property type="molecule type" value="Genomic_DNA"/>
</dbReference>
<proteinExistence type="predicted"/>
<protein>
    <submittedName>
        <fullName evidence="1">Uncharacterized protein</fullName>
    </submittedName>
</protein>
<gene>
    <name evidence="1" type="ORF">F5147DRAFT_560080</name>
</gene>
<dbReference type="Proteomes" id="UP000823399">
    <property type="component" value="Unassembled WGS sequence"/>
</dbReference>
<feature type="non-terminal residue" evidence="1">
    <location>
        <position position="1"/>
    </location>
</feature>
<name>A0A9P7F1E3_9AGAM</name>
<sequence length="141" mass="16571">MKLPAFIKAHQADLSSEYYHLTIGQKEDFRKSVMNLRQSRVKIVRANPKALQKDINATFNIMQNEVTRTGFEGMYLAVRGDIEQYHEPKLFYTSKVASFIKDILGMEPKRFALKLESWVKRVIMNYENYERKIVETYSIAL</sequence>
<keyword evidence="2" id="KW-1185">Reference proteome</keyword>
<dbReference type="RefSeq" id="XP_041289530.1">
    <property type="nucleotide sequence ID" value="XM_041430575.1"/>
</dbReference>
<comment type="caution">
    <text evidence="1">The sequence shown here is derived from an EMBL/GenBank/DDBJ whole genome shotgun (WGS) entry which is preliminary data.</text>
</comment>